<evidence type="ECO:0000259" key="1">
    <source>
        <dbReference type="Pfam" id="PF06094"/>
    </source>
</evidence>
<dbReference type="OrthoDB" id="3262926at2759"/>
<dbReference type="InterPro" id="IPR036568">
    <property type="entry name" value="GGCT-like_sf"/>
</dbReference>
<evidence type="ECO:0000313" key="3">
    <source>
        <dbReference type="Proteomes" id="UP000184300"/>
    </source>
</evidence>
<reference evidence="3" key="1">
    <citation type="journal article" date="2017" name="Genome Biol.">
        <title>Comparative genomics reveals high biological diversity and specific adaptations in the industrially and medically important fungal genus Aspergillus.</title>
        <authorList>
            <person name="de Vries R.P."/>
            <person name="Riley R."/>
            <person name="Wiebenga A."/>
            <person name="Aguilar-Osorio G."/>
            <person name="Amillis S."/>
            <person name="Uchima C.A."/>
            <person name="Anderluh G."/>
            <person name="Asadollahi M."/>
            <person name="Askin M."/>
            <person name="Barry K."/>
            <person name="Battaglia E."/>
            <person name="Bayram O."/>
            <person name="Benocci T."/>
            <person name="Braus-Stromeyer S.A."/>
            <person name="Caldana C."/>
            <person name="Canovas D."/>
            <person name="Cerqueira G.C."/>
            <person name="Chen F."/>
            <person name="Chen W."/>
            <person name="Choi C."/>
            <person name="Clum A."/>
            <person name="Dos Santos R.A."/>
            <person name="Damasio A.R."/>
            <person name="Diallinas G."/>
            <person name="Emri T."/>
            <person name="Fekete E."/>
            <person name="Flipphi M."/>
            <person name="Freyberg S."/>
            <person name="Gallo A."/>
            <person name="Gournas C."/>
            <person name="Habgood R."/>
            <person name="Hainaut M."/>
            <person name="Harispe M.L."/>
            <person name="Henrissat B."/>
            <person name="Hilden K.S."/>
            <person name="Hope R."/>
            <person name="Hossain A."/>
            <person name="Karabika E."/>
            <person name="Karaffa L."/>
            <person name="Karanyi Z."/>
            <person name="Krasevec N."/>
            <person name="Kuo A."/>
            <person name="Kusch H."/>
            <person name="LaButti K."/>
            <person name="Lagendijk E.L."/>
            <person name="Lapidus A."/>
            <person name="Levasseur A."/>
            <person name="Lindquist E."/>
            <person name="Lipzen A."/>
            <person name="Logrieco A.F."/>
            <person name="MacCabe A."/>
            <person name="Maekelae M.R."/>
            <person name="Malavazi I."/>
            <person name="Melin P."/>
            <person name="Meyer V."/>
            <person name="Mielnichuk N."/>
            <person name="Miskei M."/>
            <person name="Molnar A.P."/>
            <person name="Mule G."/>
            <person name="Ngan C.Y."/>
            <person name="Orejas M."/>
            <person name="Orosz E."/>
            <person name="Ouedraogo J.P."/>
            <person name="Overkamp K.M."/>
            <person name="Park H.-S."/>
            <person name="Perrone G."/>
            <person name="Piumi F."/>
            <person name="Punt P.J."/>
            <person name="Ram A.F."/>
            <person name="Ramon A."/>
            <person name="Rauscher S."/>
            <person name="Record E."/>
            <person name="Riano-Pachon D.M."/>
            <person name="Robert V."/>
            <person name="Roehrig J."/>
            <person name="Ruller R."/>
            <person name="Salamov A."/>
            <person name="Salih N.S."/>
            <person name="Samson R.A."/>
            <person name="Sandor E."/>
            <person name="Sanguinetti M."/>
            <person name="Schuetze T."/>
            <person name="Sepcic K."/>
            <person name="Shelest E."/>
            <person name="Sherlock G."/>
            <person name="Sophianopoulou V."/>
            <person name="Squina F.M."/>
            <person name="Sun H."/>
            <person name="Susca A."/>
            <person name="Todd R.B."/>
            <person name="Tsang A."/>
            <person name="Unkles S.E."/>
            <person name="van de Wiele N."/>
            <person name="van Rossen-Uffink D."/>
            <person name="Oliveira J.V."/>
            <person name="Vesth T.C."/>
            <person name="Visser J."/>
            <person name="Yu J.-H."/>
            <person name="Zhou M."/>
            <person name="Andersen M.R."/>
            <person name="Archer D.B."/>
            <person name="Baker S.E."/>
            <person name="Benoit I."/>
            <person name="Brakhage A.A."/>
            <person name="Braus G.H."/>
            <person name="Fischer R."/>
            <person name="Frisvad J.C."/>
            <person name="Goldman G.H."/>
            <person name="Houbraken J."/>
            <person name="Oakley B."/>
            <person name="Pocsi I."/>
            <person name="Scazzocchio C."/>
            <person name="Seiboth B."/>
            <person name="vanKuyk P.A."/>
            <person name="Wortman J."/>
            <person name="Dyer P.S."/>
            <person name="Grigoriev I.V."/>
        </authorList>
    </citation>
    <scope>NUCLEOTIDE SEQUENCE [LARGE SCALE GENOMIC DNA]</scope>
    <source>
        <strain evidence="3">CBS 516.65</strain>
    </source>
</reference>
<name>A0A1L9VH18_ASPGL</name>
<keyword evidence="3" id="KW-1185">Reference proteome</keyword>
<dbReference type="Pfam" id="PF06094">
    <property type="entry name" value="GGACT"/>
    <property type="match status" value="1"/>
</dbReference>
<dbReference type="InterPro" id="IPR009288">
    <property type="entry name" value="AIG2-like_dom"/>
</dbReference>
<evidence type="ECO:0000313" key="2">
    <source>
        <dbReference type="EMBL" id="OJJ83219.1"/>
    </source>
</evidence>
<dbReference type="CDD" id="cd06661">
    <property type="entry name" value="GGCT_like"/>
    <property type="match status" value="1"/>
</dbReference>
<organism evidence="2 3">
    <name type="scientific">Aspergillus glaucus CBS 516.65</name>
    <dbReference type="NCBI Taxonomy" id="1160497"/>
    <lineage>
        <taxon>Eukaryota</taxon>
        <taxon>Fungi</taxon>
        <taxon>Dikarya</taxon>
        <taxon>Ascomycota</taxon>
        <taxon>Pezizomycotina</taxon>
        <taxon>Eurotiomycetes</taxon>
        <taxon>Eurotiomycetidae</taxon>
        <taxon>Eurotiales</taxon>
        <taxon>Aspergillaceae</taxon>
        <taxon>Aspergillus</taxon>
        <taxon>Aspergillus subgen. Aspergillus</taxon>
    </lineage>
</organism>
<dbReference type="AlphaFoldDB" id="A0A1L9VH18"/>
<dbReference type="Gene3D" id="3.10.490.10">
    <property type="entry name" value="Gamma-glutamyl cyclotransferase-like"/>
    <property type="match status" value="1"/>
</dbReference>
<dbReference type="InterPro" id="IPR013024">
    <property type="entry name" value="GGCT-like"/>
</dbReference>
<accession>A0A1L9VH18</accession>
<dbReference type="GeneID" id="34459866"/>
<gene>
    <name evidence="2" type="ORF">ASPGLDRAFT_26803</name>
</gene>
<dbReference type="VEuPathDB" id="FungiDB:ASPGLDRAFT_26803"/>
<dbReference type="SUPFAM" id="SSF110857">
    <property type="entry name" value="Gamma-glutamyl cyclotransferase-like"/>
    <property type="match status" value="1"/>
</dbReference>
<dbReference type="STRING" id="1160497.A0A1L9VH18"/>
<sequence>MRQLPASGYTEQGPHVRSHGPVLLSVQSTQQVYNISGTIRKMAQTTQPFSTVKPQNSQKPAHPTNTPFQEKLYFLYGTLMNPSTLASVLKQPGRLELYPAYITGYPIKLWGEYPAIVDDISDQTIRGATSSELQVTFETNAVYGPNVSEFEGHSTLNAVCYGPVCAPPGENCEHAVAKGDMPLAEFTLNEGKLQTANGMFLGKWVISSPHPHKALYYFSGCKVP</sequence>
<protein>
    <recommendedName>
        <fullName evidence="1">Gamma-glutamylcyclotransferase AIG2-like domain-containing protein</fullName>
    </recommendedName>
</protein>
<proteinExistence type="predicted"/>
<dbReference type="Proteomes" id="UP000184300">
    <property type="component" value="Unassembled WGS sequence"/>
</dbReference>
<feature type="domain" description="Gamma-glutamylcyclotransferase AIG2-like" evidence="1">
    <location>
        <begin position="73"/>
        <end position="127"/>
    </location>
</feature>
<dbReference type="RefSeq" id="XP_022399917.1">
    <property type="nucleotide sequence ID" value="XM_022543605.1"/>
</dbReference>
<dbReference type="EMBL" id="KV878900">
    <property type="protein sequence ID" value="OJJ83219.1"/>
    <property type="molecule type" value="Genomic_DNA"/>
</dbReference>